<proteinExistence type="predicted"/>
<gene>
    <name evidence="2" type="ORF">GCM10010862_22750</name>
</gene>
<keyword evidence="3" id="KW-1185">Reference proteome</keyword>
<feature type="region of interest" description="Disordered" evidence="1">
    <location>
        <begin position="1"/>
        <end position="21"/>
    </location>
</feature>
<evidence type="ECO:0008006" key="4">
    <source>
        <dbReference type="Google" id="ProtNLM"/>
    </source>
</evidence>
<protein>
    <recommendedName>
        <fullName evidence="4">AMP nucleosidase</fullName>
    </recommendedName>
</protein>
<dbReference type="Proteomes" id="UP001156691">
    <property type="component" value="Unassembled WGS sequence"/>
</dbReference>
<comment type="caution">
    <text evidence="2">The sequence shown here is derived from an EMBL/GenBank/DDBJ whole genome shotgun (WGS) entry which is preliminary data.</text>
</comment>
<dbReference type="EMBL" id="BSNS01000011">
    <property type="protein sequence ID" value="GLQ55016.1"/>
    <property type="molecule type" value="Genomic_DNA"/>
</dbReference>
<dbReference type="Gene3D" id="3.40.50.450">
    <property type="match status" value="1"/>
</dbReference>
<evidence type="ECO:0000256" key="1">
    <source>
        <dbReference type="SAM" id="MobiDB-lite"/>
    </source>
</evidence>
<name>A0ABQ5W5E2_9HYPH</name>
<accession>A0ABQ5W5E2</accession>
<evidence type="ECO:0000313" key="3">
    <source>
        <dbReference type="Proteomes" id="UP001156691"/>
    </source>
</evidence>
<dbReference type="SUPFAM" id="SSF102405">
    <property type="entry name" value="MCP/YpsA-like"/>
    <property type="match status" value="1"/>
</dbReference>
<dbReference type="RefSeq" id="WP_284340457.1">
    <property type="nucleotide sequence ID" value="NZ_BSNS01000011.1"/>
</dbReference>
<evidence type="ECO:0000313" key="2">
    <source>
        <dbReference type="EMBL" id="GLQ55016.1"/>
    </source>
</evidence>
<sequence length="188" mass="19961">MHQAHAHPTLTIFASDKGPGDAERSSIMSQAGSYLARRGARVLCLAERGTLPIPLITAVRAAGGDAAVVADASIVLPPALAGVPIEVISDRDQRLARIGGQTDAYIGLPGSLASASSLFAAWTAARQAGQARPVVLLNKNRAFEMMRGYAADVLSHGLKGYDRVIQFADSVEDVWIRASRMIEERERG</sequence>
<reference evidence="3" key="1">
    <citation type="journal article" date="2019" name="Int. J. Syst. Evol. Microbiol.">
        <title>The Global Catalogue of Microorganisms (GCM) 10K type strain sequencing project: providing services to taxonomists for standard genome sequencing and annotation.</title>
        <authorList>
            <consortium name="The Broad Institute Genomics Platform"/>
            <consortium name="The Broad Institute Genome Sequencing Center for Infectious Disease"/>
            <person name="Wu L."/>
            <person name="Ma J."/>
        </authorList>
    </citation>
    <scope>NUCLEOTIDE SEQUENCE [LARGE SCALE GENOMIC DNA]</scope>
    <source>
        <strain evidence="3">NBRC 112416</strain>
    </source>
</reference>
<organism evidence="2 3">
    <name type="scientific">Devosia nitrariae</name>
    <dbReference type="NCBI Taxonomy" id="2071872"/>
    <lineage>
        <taxon>Bacteria</taxon>
        <taxon>Pseudomonadati</taxon>
        <taxon>Pseudomonadota</taxon>
        <taxon>Alphaproteobacteria</taxon>
        <taxon>Hyphomicrobiales</taxon>
        <taxon>Devosiaceae</taxon>
        <taxon>Devosia</taxon>
    </lineage>
</organism>